<accession>W6RA09</accession>
<dbReference type="PATRIC" id="fig|348824.6.peg.1662"/>
<name>W6RA09_9HYPH</name>
<dbReference type="eggNOG" id="ENOG5031353">
    <property type="taxonomic scope" value="Bacteria"/>
</dbReference>
<sequence>MRTPEYQPKYKWRETWPGETGLDGKPMQDFQAWDGDVSVGRIRLEDSGPKSGQWQWSGHGPEVRERQMPHQGFEPTAREASRMAEDYYDRLLAANGLQWGTKKSPM</sequence>
<dbReference type="AlphaFoldDB" id="W6RA09"/>
<proteinExistence type="predicted"/>
<protein>
    <submittedName>
        <fullName evidence="2">Uncharacterized protein</fullName>
    </submittedName>
</protein>
<evidence type="ECO:0000256" key="1">
    <source>
        <dbReference type="SAM" id="MobiDB-lite"/>
    </source>
</evidence>
<gene>
    <name evidence="2" type="ORF">LPU83_1543</name>
</gene>
<dbReference type="KEGG" id="rhl:LPU83_1543"/>
<dbReference type="EMBL" id="HG916852">
    <property type="protein sequence ID" value="CDM57215.1"/>
    <property type="molecule type" value="Genomic_DNA"/>
</dbReference>
<evidence type="ECO:0000313" key="3">
    <source>
        <dbReference type="Proteomes" id="UP000019443"/>
    </source>
</evidence>
<organism evidence="2 3">
    <name type="scientific">Rhizobium favelukesii</name>
    <dbReference type="NCBI Taxonomy" id="348824"/>
    <lineage>
        <taxon>Bacteria</taxon>
        <taxon>Pseudomonadati</taxon>
        <taxon>Pseudomonadota</taxon>
        <taxon>Alphaproteobacteria</taxon>
        <taxon>Hyphomicrobiales</taxon>
        <taxon>Rhizobiaceae</taxon>
        <taxon>Rhizobium/Agrobacterium group</taxon>
        <taxon>Rhizobium</taxon>
    </lineage>
</organism>
<reference evidence="2" key="1">
    <citation type="submission" date="2013-11" db="EMBL/GenBank/DDBJ databases">
        <title>Draft genome sequence of the broad-host-range Rhizobium sp. LPU83 strain, a member of the low-genetic diversity Oregon-like Rhizobium sp. group.</title>
        <authorList>
            <person name="Wibberg D."/>
            <person name="Puehler A."/>
            <person name="Schlueter A."/>
        </authorList>
    </citation>
    <scope>NUCLEOTIDE SEQUENCE [LARGE SCALE GENOMIC DNA]</scope>
    <source>
        <strain evidence="2">LPU83</strain>
    </source>
</reference>
<feature type="region of interest" description="Disordered" evidence="1">
    <location>
        <begin position="45"/>
        <end position="74"/>
    </location>
</feature>
<dbReference type="HOGENOM" id="CLU_155890_0_0_5"/>
<dbReference type="Proteomes" id="UP000019443">
    <property type="component" value="Chromosome"/>
</dbReference>
<evidence type="ECO:0000313" key="2">
    <source>
        <dbReference type="EMBL" id="CDM57215.1"/>
    </source>
</evidence>
<dbReference type="RefSeq" id="WP_037069332.1">
    <property type="nucleotide sequence ID" value="NZ_HG916852.1"/>
</dbReference>
<keyword evidence="3" id="KW-1185">Reference proteome</keyword>